<keyword evidence="6 7" id="KW-0315">Glutamine amidotransferase</keyword>
<comment type="similarity">
    <text evidence="2 7 8">In the C-terminal section; belongs to the purine/pyrimidine phosphoribosyltransferase family.</text>
</comment>
<feature type="binding site" evidence="7 10">
    <location>
        <position position="354"/>
    </location>
    <ligand>
        <name>Mg(2+)</name>
        <dbReference type="ChEBI" id="CHEBI:18420"/>
    </ligand>
</feature>
<dbReference type="UniPathway" id="UPA00074">
    <property type="reaction ID" value="UER00124"/>
</dbReference>
<evidence type="ECO:0000256" key="1">
    <source>
        <dbReference type="ARBA" id="ARBA00005209"/>
    </source>
</evidence>
<keyword evidence="7 11" id="KW-0408">Iron</keyword>
<dbReference type="GO" id="GO:0051539">
    <property type="term" value="F:4 iron, 4 sulfur cluster binding"/>
    <property type="evidence" value="ECO:0007669"/>
    <property type="project" value="UniProtKB-KW"/>
</dbReference>
<feature type="domain" description="Glutamine amidotransferase type-2" evidence="12">
    <location>
        <begin position="8"/>
        <end position="227"/>
    </location>
</feature>
<reference evidence="13 14" key="1">
    <citation type="submission" date="2016-10" db="EMBL/GenBank/DDBJ databases">
        <title>Genome sequence of a sulfur-reducing bacterium Desulfurobacterium indicum K6013.</title>
        <authorList>
            <person name="Cao J."/>
            <person name="Shao Z."/>
            <person name="Alain K."/>
            <person name="Jebbar M."/>
        </authorList>
    </citation>
    <scope>NUCLEOTIDE SEQUENCE [LARGE SCALE GENOMIC DNA]</scope>
    <source>
        <strain evidence="13 14">K6013</strain>
    </source>
</reference>
<keyword evidence="3 7" id="KW-0328">Glycosyltransferase</keyword>
<accession>A0A1R1MNE7</accession>
<keyword evidence="4 7" id="KW-0808">Transferase</keyword>
<dbReference type="PROSITE" id="PS51278">
    <property type="entry name" value="GATASE_TYPE_2"/>
    <property type="match status" value="1"/>
</dbReference>
<dbReference type="SUPFAM" id="SSF56235">
    <property type="entry name" value="N-terminal nucleophile aminohydrolases (Ntn hydrolases)"/>
    <property type="match status" value="1"/>
</dbReference>
<feature type="binding site" evidence="7 11">
    <location>
        <position position="245"/>
    </location>
    <ligand>
        <name>[4Fe-4S] cluster</name>
        <dbReference type="ChEBI" id="CHEBI:49883"/>
    </ligand>
</feature>
<evidence type="ECO:0000256" key="9">
    <source>
        <dbReference type="PIRSR" id="PIRSR000485-1"/>
    </source>
</evidence>
<feature type="binding site" evidence="7 11">
    <location>
        <position position="442"/>
    </location>
    <ligand>
        <name>[4Fe-4S] cluster</name>
        <dbReference type="ChEBI" id="CHEBI:49883"/>
    </ligand>
</feature>
<feature type="binding site" evidence="7 11">
    <location>
        <position position="391"/>
    </location>
    <ligand>
        <name>[4Fe-4S] cluster</name>
        <dbReference type="ChEBI" id="CHEBI:49883"/>
    </ligand>
</feature>
<dbReference type="InterPro" id="IPR017932">
    <property type="entry name" value="GATase_2_dom"/>
</dbReference>
<dbReference type="CDD" id="cd06223">
    <property type="entry name" value="PRTases_typeI"/>
    <property type="match status" value="1"/>
</dbReference>
<dbReference type="InterPro" id="IPR029055">
    <property type="entry name" value="Ntn_hydrolases_N"/>
</dbReference>
<feature type="binding site" evidence="7 10">
    <location>
        <position position="355"/>
    </location>
    <ligand>
        <name>Mg(2+)</name>
        <dbReference type="ChEBI" id="CHEBI:18420"/>
    </ligand>
</feature>
<dbReference type="GO" id="GO:0006189">
    <property type="term" value="P:'de novo' IMP biosynthetic process"/>
    <property type="evidence" value="ECO:0007669"/>
    <property type="project" value="UniProtKB-UniRule"/>
</dbReference>
<keyword evidence="7 10" id="KW-0460">Magnesium</keyword>
<dbReference type="EMBL" id="MOEN01000002">
    <property type="protein sequence ID" value="OMH41297.1"/>
    <property type="molecule type" value="Genomic_DNA"/>
</dbReference>
<keyword evidence="14" id="KW-1185">Reference proteome</keyword>
<comment type="function">
    <text evidence="7">Catalyzes the formation of phosphoribosylamine from phosphoribosylpyrophosphate (PRPP) and glutamine.</text>
</comment>
<dbReference type="PANTHER" id="PTHR11907">
    <property type="entry name" value="AMIDOPHOSPHORIBOSYLTRANSFERASE"/>
    <property type="match status" value="1"/>
</dbReference>
<comment type="cofactor">
    <cofactor evidence="7 11">
        <name>[4Fe-4S] cluster</name>
        <dbReference type="ChEBI" id="CHEBI:49883"/>
    </cofactor>
    <text evidence="7 11">Binds 1 [4Fe-4S] cluster per subunit.</text>
</comment>
<dbReference type="GO" id="GO:0004044">
    <property type="term" value="F:amidophosphoribosyltransferase activity"/>
    <property type="evidence" value="ECO:0007669"/>
    <property type="project" value="UniProtKB-UniRule"/>
</dbReference>
<evidence type="ECO:0000256" key="11">
    <source>
        <dbReference type="PIRSR" id="PIRSR000485-3"/>
    </source>
</evidence>
<feature type="binding site" evidence="7 11">
    <location>
        <position position="445"/>
    </location>
    <ligand>
        <name>[4Fe-4S] cluster</name>
        <dbReference type="ChEBI" id="CHEBI:49883"/>
    </ligand>
</feature>
<dbReference type="SUPFAM" id="SSF53271">
    <property type="entry name" value="PRTase-like"/>
    <property type="match status" value="1"/>
</dbReference>
<evidence type="ECO:0000256" key="6">
    <source>
        <dbReference type="ARBA" id="ARBA00022962"/>
    </source>
</evidence>
<evidence type="ECO:0000256" key="3">
    <source>
        <dbReference type="ARBA" id="ARBA00022676"/>
    </source>
</evidence>
<dbReference type="Pfam" id="PF00156">
    <property type="entry name" value="Pribosyltran"/>
    <property type="match status" value="1"/>
</dbReference>
<evidence type="ECO:0000313" key="14">
    <source>
        <dbReference type="Proteomes" id="UP000187408"/>
    </source>
</evidence>
<comment type="catalytic activity">
    <reaction evidence="7 8">
        <text>5-phospho-beta-D-ribosylamine + L-glutamate + diphosphate = 5-phospho-alpha-D-ribose 1-diphosphate + L-glutamine + H2O</text>
        <dbReference type="Rhea" id="RHEA:14905"/>
        <dbReference type="ChEBI" id="CHEBI:15377"/>
        <dbReference type="ChEBI" id="CHEBI:29985"/>
        <dbReference type="ChEBI" id="CHEBI:33019"/>
        <dbReference type="ChEBI" id="CHEBI:58017"/>
        <dbReference type="ChEBI" id="CHEBI:58359"/>
        <dbReference type="ChEBI" id="CHEBI:58681"/>
        <dbReference type="EC" id="2.4.2.14"/>
    </reaction>
</comment>
<sequence>MKNMKEYCGVFGIYNNPHAAYYTYLGLYALQHRGQESAGIAVFDGRKIVYHRDFGLVSSVFSHRILEELKGFTAIGHNRYSTSGASDSPDNIQPIVVSSRIGKIAISHNGNIVNALLLRKKLEDEGSIFRGTTDSEVIVHLIVKSKAITFEDKIVDAITKLKGAFSLLIMADDKLVAVRDPWGFRPLVMGELEDSIVFASETCALDLVGARYIRDVEPGEMIIVSKDSIKTIYPFEGLNCRRSQCIFEFVYFSRPDSHIFGKSVYSVRKEFGKTLARENPVDADVVIAVPDSGLVPAIGYSEESGIPFQLGFIRNHYVGRTFIKPTQKTRDISVKVKLNPVPDVLSGKRVIVIDDSIVRGTTSRKIVRMLKEAGAKEVHMRISSPPTRWPCYFGIDTPTKDQLIASSYTVEEIAKFIEADTLAYLSLDGMIKAAGGRECGYCTACFDGKYPVEIPEEIIEQAKKES</sequence>
<evidence type="ECO:0000256" key="7">
    <source>
        <dbReference type="HAMAP-Rule" id="MF_01931"/>
    </source>
</evidence>
<comment type="pathway">
    <text evidence="1 7 8">Purine metabolism; IMP biosynthesis via de novo pathway; N(1)-(5-phospho-D-ribosyl)glycinamide from 5-phospho-alpha-D-ribose 1-diphosphate: step 1/2.</text>
</comment>
<dbReference type="Pfam" id="PF13537">
    <property type="entry name" value="GATase_7"/>
    <property type="match status" value="1"/>
</dbReference>
<evidence type="ECO:0000256" key="4">
    <source>
        <dbReference type="ARBA" id="ARBA00022679"/>
    </source>
</evidence>
<keyword evidence="7 10" id="KW-0479">Metal-binding</keyword>
<dbReference type="InterPro" id="IPR035584">
    <property type="entry name" value="PurF_N"/>
</dbReference>
<dbReference type="InterPro" id="IPR000836">
    <property type="entry name" value="PRTase_dom"/>
</dbReference>
<evidence type="ECO:0000256" key="8">
    <source>
        <dbReference type="PIRNR" id="PIRNR000485"/>
    </source>
</evidence>
<dbReference type="GO" id="GO:0000287">
    <property type="term" value="F:magnesium ion binding"/>
    <property type="evidence" value="ECO:0007669"/>
    <property type="project" value="UniProtKB-UniRule"/>
</dbReference>
<dbReference type="EC" id="2.4.2.14" evidence="7"/>
<protein>
    <recommendedName>
        <fullName evidence="7">Amidophosphoribosyltransferase</fullName>
        <shortName evidence="7">ATase</shortName>
        <ecNumber evidence="7">2.4.2.14</ecNumber>
    </recommendedName>
    <alternativeName>
        <fullName evidence="7">Glutamine phosphoribosylpyrophosphate amidotransferase</fullName>
        <shortName evidence="7">GPATase</shortName>
    </alternativeName>
</protein>
<gene>
    <name evidence="7" type="primary">purF</name>
    <name evidence="13" type="ORF">BLW93_01105</name>
</gene>
<keyword evidence="7 11" id="KW-0411">Iron-sulfur</keyword>
<dbReference type="PIRSF" id="PIRSF000485">
    <property type="entry name" value="Amd_phspho_trans"/>
    <property type="match status" value="1"/>
</dbReference>
<dbReference type="Proteomes" id="UP000187408">
    <property type="component" value="Unassembled WGS sequence"/>
</dbReference>
<evidence type="ECO:0000256" key="5">
    <source>
        <dbReference type="ARBA" id="ARBA00022755"/>
    </source>
</evidence>
<dbReference type="InterPro" id="IPR029057">
    <property type="entry name" value="PRTase-like"/>
</dbReference>
<dbReference type="CDD" id="cd00715">
    <property type="entry name" value="GPATase_N"/>
    <property type="match status" value="1"/>
</dbReference>
<comment type="caution">
    <text evidence="13">The sequence shown here is derived from an EMBL/GenBank/DDBJ whole genome shotgun (WGS) entry which is preliminary data.</text>
</comment>
<evidence type="ECO:0000313" key="13">
    <source>
        <dbReference type="EMBL" id="OMH41297.1"/>
    </source>
</evidence>
<feature type="active site" description="Nucleophile" evidence="7 9">
    <location>
        <position position="8"/>
    </location>
</feature>
<dbReference type="InterPro" id="IPR005854">
    <property type="entry name" value="PurF"/>
</dbReference>
<dbReference type="Gene3D" id="3.60.20.10">
    <property type="entry name" value="Glutamine Phosphoribosylpyrophosphate, subunit 1, domain 1"/>
    <property type="match status" value="1"/>
</dbReference>
<dbReference type="NCBIfam" id="TIGR01134">
    <property type="entry name" value="purF"/>
    <property type="match status" value="1"/>
</dbReference>
<dbReference type="Gene3D" id="3.40.50.2020">
    <property type="match status" value="1"/>
</dbReference>
<keyword evidence="5 7" id="KW-0658">Purine biosynthesis</keyword>
<feature type="binding site" evidence="7 10">
    <location>
        <position position="292"/>
    </location>
    <ligand>
        <name>Mg(2+)</name>
        <dbReference type="ChEBI" id="CHEBI:18420"/>
    </ligand>
</feature>
<dbReference type="AlphaFoldDB" id="A0A1R1MNE7"/>
<proteinExistence type="inferred from homology"/>
<dbReference type="GO" id="GO:0009113">
    <property type="term" value="P:purine nucleobase biosynthetic process"/>
    <property type="evidence" value="ECO:0007669"/>
    <property type="project" value="UniProtKB-UniRule"/>
</dbReference>
<dbReference type="HAMAP" id="MF_01931">
    <property type="entry name" value="PurF"/>
    <property type="match status" value="1"/>
</dbReference>
<evidence type="ECO:0000259" key="12">
    <source>
        <dbReference type="PROSITE" id="PS51278"/>
    </source>
</evidence>
<evidence type="ECO:0000256" key="2">
    <source>
        <dbReference type="ARBA" id="ARBA00010138"/>
    </source>
</evidence>
<dbReference type="STRING" id="1914305.BLW93_01105"/>
<evidence type="ECO:0000256" key="10">
    <source>
        <dbReference type="PIRSR" id="PIRSR000485-2"/>
    </source>
</evidence>
<name>A0A1R1MNE7_9BACT</name>
<organism evidence="13 14">
    <name type="scientific">Desulfurobacterium indicum</name>
    <dbReference type="NCBI Taxonomy" id="1914305"/>
    <lineage>
        <taxon>Bacteria</taxon>
        <taxon>Pseudomonadati</taxon>
        <taxon>Aquificota</taxon>
        <taxon>Aquificia</taxon>
        <taxon>Desulfurobacteriales</taxon>
        <taxon>Desulfurobacteriaceae</taxon>
        <taxon>Desulfurobacterium</taxon>
    </lineage>
</organism>
<keyword evidence="7" id="KW-0004">4Fe-4S</keyword>
<comment type="cofactor">
    <cofactor evidence="7 10">
        <name>Mg(2+)</name>
        <dbReference type="ChEBI" id="CHEBI:18420"/>
    </cofactor>
    <text evidence="7 10">Binds 1 Mg(2+) ion per subunit.</text>
</comment>